<accession>A0A0X8G4R4</accession>
<dbReference type="CDD" id="cd11356">
    <property type="entry name" value="AmyAc_Sucrose_phosphorylase-like_1"/>
    <property type="match status" value="1"/>
</dbReference>
<feature type="binding site" evidence="3">
    <location>
        <position position="136"/>
    </location>
    <ligand>
        <name>substrate</name>
    </ligand>
</feature>
<gene>
    <name evidence="5" type="ORF">Lupro_01725</name>
</gene>
<dbReference type="PIRSF" id="PIRSF003059">
    <property type="entry name" value="Sucrose_phosphorylase"/>
    <property type="match status" value="1"/>
</dbReference>
<feature type="domain" description="Glycosyl hydrolase family 13 catalytic" evidence="4">
    <location>
        <begin position="51"/>
        <end position="454"/>
    </location>
</feature>
<keyword evidence="1" id="KW-0328">Glycosyltransferase</keyword>
<dbReference type="GO" id="GO:0005975">
    <property type="term" value="P:carbohydrate metabolic process"/>
    <property type="evidence" value="ECO:0007669"/>
    <property type="project" value="InterPro"/>
</dbReference>
<dbReference type="Pfam" id="PF00128">
    <property type="entry name" value="Alpha-amylase"/>
    <property type="match status" value="1"/>
</dbReference>
<evidence type="ECO:0000313" key="5">
    <source>
        <dbReference type="EMBL" id="AMC10051.1"/>
    </source>
</evidence>
<dbReference type="PATRIC" id="fig|1622118.3.peg.354"/>
<dbReference type="Proteomes" id="UP000059672">
    <property type="component" value="Chromosome"/>
</dbReference>
<evidence type="ECO:0000256" key="3">
    <source>
        <dbReference type="PIRSR" id="PIRSR003059-2"/>
    </source>
</evidence>
<dbReference type="EMBL" id="CP013355">
    <property type="protein sequence ID" value="AMC10051.1"/>
    <property type="molecule type" value="Genomic_DNA"/>
</dbReference>
<dbReference type="AlphaFoldDB" id="A0A0X8G4R4"/>
<reference evidence="6" key="1">
    <citation type="submission" date="2015-12" db="EMBL/GenBank/DDBJ databases">
        <title>Complete genome sequence of Lutibacter profundus strain LP1.</title>
        <authorList>
            <person name="Wissuwa J."/>
            <person name="Le Moine Bauer S."/>
            <person name="Stokke R."/>
            <person name="Dahle H."/>
            <person name="Steen I.H."/>
        </authorList>
    </citation>
    <scope>NUCLEOTIDE SEQUENCE [LARGE SCALE GENOMIC DNA]</scope>
    <source>
        <strain evidence="6">LP1</strain>
    </source>
</reference>
<evidence type="ECO:0000256" key="2">
    <source>
        <dbReference type="ARBA" id="ARBA00022679"/>
    </source>
</evidence>
<dbReference type="KEGG" id="lut:Lupro_01725"/>
<dbReference type="GO" id="GO:0016757">
    <property type="term" value="F:glycosyltransferase activity"/>
    <property type="evidence" value="ECO:0007669"/>
    <property type="project" value="UniProtKB-KW"/>
</dbReference>
<keyword evidence="6" id="KW-1185">Reference proteome</keyword>
<dbReference type="OrthoDB" id="9806009at2"/>
<dbReference type="Gene3D" id="3.20.20.80">
    <property type="entry name" value="Glycosidases"/>
    <property type="match status" value="1"/>
</dbReference>
<feature type="binding site" evidence="3">
    <location>
        <begin position="340"/>
        <end position="341"/>
    </location>
    <ligand>
        <name>substrate</name>
    </ligand>
</feature>
<dbReference type="InterPro" id="IPR016377">
    <property type="entry name" value="Sucrose_GGa_phosphorylase-rel"/>
</dbReference>
<evidence type="ECO:0000259" key="4">
    <source>
        <dbReference type="SMART" id="SM00642"/>
    </source>
</evidence>
<dbReference type="InterPro" id="IPR017853">
    <property type="entry name" value="GH"/>
</dbReference>
<dbReference type="STRING" id="1622118.Lupro_01725"/>
<dbReference type="SMART" id="SM00642">
    <property type="entry name" value="Aamy"/>
    <property type="match status" value="1"/>
</dbReference>
<feature type="binding site" evidence="3">
    <location>
        <begin position="230"/>
        <end position="232"/>
    </location>
    <ligand>
        <name>substrate</name>
    </ligand>
</feature>
<name>A0A0X8G4R4_9FLAO</name>
<sequence>MTKPLNKATIINSLKDLYGDRSNWVYKHIEQLIEKYRTKINATNNPLNEKDVILITYGDNVQKQGQTHLQTLKQFVDEFCLPEINTTHILPFFPYTSDDGFSVTDYFEVDSNLGSWNDISNLSNRSNLMFDAVVNHMSKSSQWFKSFLAEDSEYKDFFLAVTPNENLSMVVRPRALPLLTPFKNTHGVEKHIWTTFSEDQVDLNYAAPEVFIAVLDVLLFYASKNAKFIRLDAIAFLWKKIGTSCIHLTETHTIIKLYKQIIKTLTNNVFLITETNVPHKENISYFGNGQDEADLVYNFTLAPLLVYSIIKGNTKVLSKWANSLELPSNKVCFFNFTASHDGIGMRPLQNIISSEEINELAHHAEKRGGQVGYKNNEDGTQSPYELNCNYMDLLSTESDNEETIIRKMLLTQAVMLAMPGVPGIYFHSLVGSRNYYKGVEESGIKRRINREKLIFEEISKELKIFGGLRNKVYTSYKKLLKVRTNEKAFNPFGKAEYFNLENHKIFVIKRQFNKEIIYTVFNFSNTLIKINALAKNAVDLLNNEELVENTWKIEPHNYAWFKEK</sequence>
<evidence type="ECO:0000256" key="1">
    <source>
        <dbReference type="ARBA" id="ARBA00022676"/>
    </source>
</evidence>
<dbReference type="PANTHER" id="PTHR10357">
    <property type="entry name" value="ALPHA-AMYLASE FAMILY MEMBER"/>
    <property type="match status" value="1"/>
</dbReference>
<dbReference type="InterPro" id="IPR033746">
    <property type="entry name" value="GGa_phosphorylase"/>
</dbReference>
<protein>
    <recommendedName>
        <fullName evidence="4">Glycosyl hydrolase family 13 catalytic domain-containing protein</fullName>
    </recommendedName>
</protein>
<dbReference type="InterPro" id="IPR006047">
    <property type="entry name" value="GH13_cat_dom"/>
</dbReference>
<dbReference type="RefSeq" id="WP_068205769.1">
    <property type="nucleotide sequence ID" value="NZ_CP013355.1"/>
</dbReference>
<proteinExistence type="predicted"/>
<dbReference type="Gene3D" id="3.90.400.10">
    <property type="entry name" value="Oligo-1,6-glucosidase, Domain 2"/>
    <property type="match status" value="1"/>
</dbReference>
<dbReference type="SUPFAM" id="SSF51445">
    <property type="entry name" value="(Trans)glycosidases"/>
    <property type="match status" value="1"/>
</dbReference>
<dbReference type="InterPro" id="IPR045857">
    <property type="entry name" value="O16G_dom_2"/>
</dbReference>
<evidence type="ECO:0000313" key="6">
    <source>
        <dbReference type="Proteomes" id="UP000059672"/>
    </source>
</evidence>
<feature type="binding site" evidence="3">
    <location>
        <position position="98"/>
    </location>
    <ligand>
        <name>substrate</name>
    </ligand>
</feature>
<dbReference type="PANTHER" id="PTHR10357:SF214">
    <property type="entry name" value="GLUCOSYLGLYCERATE PHOSPHORYLASE"/>
    <property type="match status" value="1"/>
</dbReference>
<keyword evidence="2" id="KW-0808">Transferase</keyword>
<organism evidence="5 6">
    <name type="scientific">Lutibacter profundi</name>
    <dbReference type="NCBI Taxonomy" id="1622118"/>
    <lineage>
        <taxon>Bacteria</taxon>
        <taxon>Pseudomonadati</taxon>
        <taxon>Bacteroidota</taxon>
        <taxon>Flavobacteriia</taxon>
        <taxon>Flavobacteriales</taxon>
        <taxon>Flavobacteriaceae</taxon>
        <taxon>Lutibacter</taxon>
    </lineage>
</organism>
<feature type="binding site" evidence="3">
    <location>
        <position position="446"/>
    </location>
    <ligand>
        <name>substrate</name>
    </ligand>
</feature>
<reference evidence="5 6" key="2">
    <citation type="journal article" date="2016" name="Int. J. Syst. Evol. Microbiol.">
        <title>Lutibacter profundi sp. nov., isolated from a deep-sea hydrothermal system on the Arctic Mid-Ocean Ridge and emended description of the genus Lutibacter.</title>
        <authorList>
            <person name="Le Moine Bauer S."/>
            <person name="Roalkvam I."/>
            <person name="Steen I.H."/>
            <person name="Dahle H."/>
        </authorList>
    </citation>
    <scope>NUCLEOTIDE SEQUENCE [LARGE SCALE GENOMIC DNA]</scope>
    <source>
        <strain evidence="5 6">LP1</strain>
    </source>
</reference>